<keyword evidence="2" id="KW-0732">Signal</keyword>
<dbReference type="Proteomes" id="UP000191004">
    <property type="component" value="Unassembled WGS sequence"/>
</dbReference>
<organism evidence="3 4">
    <name type="scientific">Trichoderma guizhouense</name>
    <dbReference type="NCBI Taxonomy" id="1491466"/>
    <lineage>
        <taxon>Eukaryota</taxon>
        <taxon>Fungi</taxon>
        <taxon>Dikarya</taxon>
        <taxon>Ascomycota</taxon>
        <taxon>Pezizomycotina</taxon>
        <taxon>Sordariomycetes</taxon>
        <taxon>Hypocreomycetidae</taxon>
        <taxon>Hypocreales</taxon>
        <taxon>Hypocreaceae</taxon>
        <taxon>Trichoderma</taxon>
    </lineage>
</organism>
<dbReference type="Gene3D" id="3.40.720.10">
    <property type="entry name" value="Alkaline Phosphatase, subunit A"/>
    <property type="match status" value="2"/>
</dbReference>
<keyword evidence="4" id="KW-1185">Reference proteome</keyword>
<evidence type="ECO:0000313" key="3">
    <source>
        <dbReference type="EMBL" id="OPB40309.1"/>
    </source>
</evidence>
<feature type="signal peptide" evidence="2">
    <location>
        <begin position="1"/>
        <end position="23"/>
    </location>
</feature>
<dbReference type="CDD" id="cd16014">
    <property type="entry name" value="PLC"/>
    <property type="match status" value="1"/>
</dbReference>
<comment type="caution">
    <text evidence="3">The sequence shown here is derived from an EMBL/GenBank/DDBJ whole genome shotgun (WGS) entry which is preliminary data.</text>
</comment>
<dbReference type="InterPro" id="IPR017850">
    <property type="entry name" value="Alkaline_phosphatase_core_sf"/>
</dbReference>
<dbReference type="EMBL" id="LVVK01000017">
    <property type="protein sequence ID" value="OPB40309.1"/>
    <property type="molecule type" value="Genomic_DNA"/>
</dbReference>
<feature type="chain" id="PRO_5012820568" evidence="2">
    <location>
        <begin position="24"/>
        <end position="645"/>
    </location>
</feature>
<gene>
    <name evidence="3" type="ORF">A0O28_0003880</name>
</gene>
<dbReference type="OrthoDB" id="5135119at2759"/>
<reference evidence="3 4" key="1">
    <citation type="submission" date="2016-04" db="EMBL/GenBank/DDBJ databases">
        <title>Multiple horizontal gene transfer events from other fungi enriched the ability of the initially mycotrophic fungus Trichoderma (Ascomycota) to feed on dead plant biomass.</title>
        <authorList>
            <person name="Atanasova L."/>
            <person name="Chenthamara K."/>
            <person name="Zhang J."/>
            <person name="Grujic M."/>
            <person name="Henrissat B."/>
            <person name="Kuo A."/>
            <person name="Aertz A."/>
            <person name="Salamov A."/>
            <person name="Lipzen A."/>
            <person name="Labutti K."/>
            <person name="Barry K."/>
            <person name="Miao Y."/>
            <person name="Rahimi M.J."/>
            <person name="Shen Q."/>
            <person name="Grigoriev I.V."/>
            <person name="Kubicek C.P."/>
            <person name="Druzhinina I.S."/>
        </authorList>
    </citation>
    <scope>NUCLEOTIDE SEQUENCE [LARGE SCALE GENOMIC DNA]</scope>
    <source>
        <strain evidence="3 4">NJAU 4742</strain>
    </source>
</reference>
<name>A0A1T3CGS2_9HYPO</name>
<accession>A0A1T3CGS2</accession>
<dbReference type="Pfam" id="PF04185">
    <property type="entry name" value="Phosphoesterase"/>
    <property type="match status" value="1"/>
</dbReference>
<dbReference type="InterPro" id="IPR007312">
    <property type="entry name" value="Phosphoesterase"/>
</dbReference>
<protein>
    <submittedName>
        <fullName evidence="3">Phospholipase C</fullName>
    </submittedName>
</protein>
<dbReference type="AlphaFoldDB" id="A0A1T3CGS2"/>
<evidence type="ECO:0000256" key="1">
    <source>
        <dbReference type="ARBA" id="ARBA00022801"/>
    </source>
</evidence>
<dbReference type="PANTHER" id="PTHR31956">
    <property type="entry name" value="NON-SPECIFIC PHOSPHOLIPASE C4-RELATED"/>
    <property type="match status" value="1"/>
</dbReference>
<proteinExistence type="predicted"/>
<evidence type="ECO:0000313" key="4">
    <source>
        <dbReference type="Proteomes" id="UP000191004"/>
    </source>
</evidence>
<evidence type="ECO:0000256" key="2">
    <source>
        <dbReference type="SAM" id="SignalP"/>
    </source>
</evidence>
<dbReference type="GO" id="GO:0042578">
    <property type="term" value="F:phosphoric ester hydrolase activity"/>
    <property type="evidence" value="ECO:0007669"/>
    <property type="project" value="UniProtKB-ARBA"/>
</dbReference>
<dbReference type="PANTHER" id="PTHR31956:SF1">
    <property type="entry name" value="NON-SPECIFIC PHOSPHOLIPASE C1"/>
    <property type="match status" value="1"/>
</dbReference>
<keyword evidence="1" id="KW-0378">Hydrolase</keyword>
<sequence length="645" mass="70947">MPLLRSLGPASAGLFCIIGLVRAGSLKDIDHVVLFMQENRAFDHYFGTMAGVRGFGDANLQLNDGVPVWKQLTNSQLTNETDYVTPFYINYLGGNWTESTQCMVSGSNSWQENHAAWNGGTNDHWAVGNSPYSIGFYKRQDIPIQFALAENFVVGDMYQAGLHPERLDETKTNTESQEGVVAATNPNRVTWLSGSVNAPGGPQTPDEGGNPYIDNNITPGCETGGFNCYPLKWKTVGEYYEDAGVNWQVFQNEDNFDDNSYARFQQFQDAAPGSSLYNRGMKGLSLDTFYAQAANGTLPEVSYIVGPMELSEHPPYSPHDGAWLQYQVAQAVLNSPKYNKTALIFSYDETGGWFDHVSPYHSPNGTSGEWIQDPYGEVGYTFLGPGFRLPFYIVSPWTRKGGVYTAHSDHNSQIKFVEKWQAAKGRNVTTDQMVGWRRDHMSDLTDAFDFDNPDYSIPVLPTPQTPHTDSNGVYDGSSYCQSLYSDVQPPIPYTGNGVIADMPSQVEQGFKPMRGMLTEGRHIVLEANGFALAQKTTYASSLAVSRATARHDTPSQRWIVHAVVIGGADFTLSDDAGKNYICASGVLCKNVRNAVVFTVSYKSGKGYAFQVKGTQKYLSIGGRGSSSYVSLAGGLGYWQAYSVSY</sequence>